<dbReference type="InterPro" id="IPR049509">
    <property type="entry name" value="DyP_N"/>
</dbReference>
<evidence type="ECO:0000256" key="2">
    <source>
        <dbReference type="ARBA" id="ARBA00022559"/>
    </source>
</evidence>
<comment type="caution">
    <text evidence="8">The sequence shown here is derived from an EMBL/GenBank/DDBJ whole genome shotgun (WGS) entry which is preliminary data.</text>
</comment>
<feature type="domain" description="DyP dimeric alpha+beta barrel" evidence="7">
    <location>
        <begin position="29"/>
        <end position="156"/>
    </location>
</feature>
<dbReference type="EMBL" id="VLPK01000002">
    <property type="protein sequence ID" value="TSJ40495.1"/>
    <property type="molecule type" value="Genomic_DNA"/>
</dbReference>
<dbReference type="Pfam" id="PF21105">
    <property type="entry name" value="DyP_N"/>
    <property type="match status" value="1"/>
</dbReference>
<dbReference type="Proteomes" id="UP000318733">
    <property type="component" value="Unassembled WGS sequence"/>
</dbReference>
<evidence type="ECO:0000256" key="1">
    <source>
        <dbReference type="ARBA" id="ARBA00001970"/>
    </source>
</evidence>
<dbReference type="GO" id="GO:0004601">
    <property type="term" value="F:peroxidase activity"/>
    <property type="evidence" value="ECO:0007669"/>
    <property type="project" value="UniProtKB-KW"/>
</dbReference>
<dbReference type="GO" id="GO:0046872">
    <property type="term" value="F:metal ion binding"/>
    <property type="evidence" value="ECO:0007669"/>
    <property type="project" value="UniProtKB-KW"/>
</dbReference>
<proteinExistence type="predicted"/>
<dbReference type="InterPro" id="IPR011008">
    <property type="entry name" value="Dimeric_a/b-barrel"/>
</dbReference>
<keyword evidence="9" id="KW-1185">Reference proteome</keyword>
<dbReference type="OrthoDB" id="9781066at2"/>
<keyword evidence="4" id="KW-0560">Oxidoreductase</keyword>
<accession>A0A556MKY1</accession>
<dbReference type="InterPro" id="IPR048328">
    <property type="entry name" value="Dyp_perox_C"/>
</dbReference>
<name>A0A556MKY1_9SPHI</name>
<organism evidence="8 9">
    <name type="scientific">Mucilaginibacter corticis</name>
    <dbReference type="NCBI Taxonomy" id="2597670"/>
    <lineage>
        <taxon>Bacteria</taxon>
        <taxon>Pseudomonadati</taxon>
        <taxon>Bacteroidota</taxon>
        <taxon>Sphingobacteriia</taxon>
        <taxon>Sphingobacteriales</taxon>
        <taxon>Sphingobacteriaceae</taxon>
        <taxon>Mucilaginibacter</taxon>
    </lineage>
</organism>
<keyword evidence="5" id="KW-0408">Iron</keyword>
<evidence type="ECO:0000256" key="3">
    <source>
        <dbReference type="ARBA" id="ARBA00022723"/>
    </source>
</evidence>
<protein>
    <submittedName>
        <fullName evidence="8">Dyp-type peroxidase</fullName>
    </submittedName>
</protein>
<keyword evidence="2 8" id="KW-0575">Peroxidase</keyword>
<reference evidence="8 9" key="1">
    <citation type="submission" date="2019-07" db="EMBL/GenBank/DDBJ databases">
        <authorList>
            <person name="Huq M.A."/>
        </authorList>
    </citation>
    <scope>NUCLEOTIDE SEQUENCE [LARGE SCALE GENOMIC DNA]</scope>
    <source>
        <strain evidence="8 9">MAH-19</strain>
    </source>
</reference>
<dbReference type="SUPFAM" id="SSF54909">
    <property type="entry name" value="Dimeric alpha+beta barrel"/>
    <property type="match status" value="1"/>
</dbReference>
<evidence type="ECO:0000313" key="8">
    <source>
        <dbReference type="EMBL" id="TSJ40495.1"/>
    </source>
</evidence>
<evidence type="ECO:0000256" key="4">
    <source>
        <dbReference type="ARBA" id="ARBA00023002"/>
    </source>
</evidence>
<dbReference type="PROSITE" id="PS51404">
    <property type="entry name" value="DYP_PEROXIDASE"/>
    <property type="match status" value="1"/>
</dbReference>
<dbReference type="PANTHER" id="PTHR30521">
    <property type="entry name" value="DEFERROCHELATASE/PEROXIDASE"/>
    <property type="match status" value="1"/>
</dbReference>
<dbReference type="InterPro" id="IPR006314">
    <property type="entry name" value="Dyp_peroxidase"/>
</dbReference>
<dbReference type="RefSeq" id="WP_144248533.1">
    <property type="nucleotide sequence ID" value="NZ_VLPK01000002.1"/>
</dbReference>
<dbReference type="GO" id="GO:0005829">
    <property type="term" value="C:cytosol"/>
    <property type="evidence" value="ECO:0007669"/>
    <property type="project" value="TreeGrafter"/>
</dbReference>
<dbReference type="Pfam" id="PF20628">
    <property type="entry name" value="Dyp_perox_C"/>
    <property type="match status" value="1"/>
</dbReference>
<evidence type="ECO:0000259" key="6">
    <source>
        <dbReference type="Pfam" id="PF20628"/>
    </source>
</evidence>
<feature type="domain" description="Dyp-type peroxidase C-terminal" evidence="6">
    <location>
        <begin position="229"/>
        <end position="382"/>
    </location>
</feature>
<evidence type="ECO:0000256" key="5">
    <source>
        <dbReference type="ARBA" id="ARBA00023004"/>
    </source>
</evidence>
<dbReference type="AlphaFoldDB" id="A0A556MKY1"/>
<comment type="cofactor">
    <cofactor evidence="1">
        <name>heme b</name>
        <dbReference type="ChEBI" id="CHEBI:60344"/>
    </cofactor>
</comment>
<sequence>MAILDFQDIQGFILTSYAGNMPCANYLLLKINEAAACRKWLKEISGSITTGVDRKSDFALNIAFTVTGLAALGFKEPDLQTFSVPFQDGMSTKIRQQLLGDNGDSDPGKWAWGNDTNPVDILLLLFAKDETELALQRKKIDDGIAVNSGVKLVTALAAGRQPDSKEHFGFLDGIGQPVIEGTGREAKQADRTGHATVVKAGEFILGHENEMLMPDPLPAGPGLPDFGLNGTYLVFRQLEQHVHKFWQYVREAAPADPDRLAAKIVGRWKSGAPLTEYRDKDPETAPAVNQENNFSFAAKDLDGFGCPVGAHIRRTNPRDSLFDDPEVSLRTLKRHRIIRRGRSYGDKSADVFVDDGKERGLHFICLNSNIERQFEFVQQSWSNNPSFSALNNETDPLIGPRNDGNVFSIQGCPARTRVHNLPEFVTTKGGAYFFMPGIKALQAISG</sequence>
<gene>
    <name evidence="8" type="ORF">FO440_12120</name>
</gene>
<dbReference type="PANTHER" id="PTHR30521:SF5">
    <property type="entry name" value="BLR4509 PROTEIN"/>
    <property type="match status" value="1"/>
</dbReference>
<keyword evidence="3" id="KW-0479">Metal-binding</keyword>
<dbReference type="GO" id="GO:0020037">
    <property type="term" value="F:heme binding"/>
    <property type="evidence" value="ECO:0007669"/>
    <property type="project" value="InterPro"/>
</dbReference>
<evidence type="ECO:0000259" key="7">
    <source>
        <dbReference type="Pfam" id="PF21105"/>
    </source>
</evidence>
<evidence type="ECO:0000313" key="9">
    <source>
        <dbReference type="Proteomes" id="UP000318733"/>
    </source>
</evidence>
<dbReference type="NCBIfam" id="TIGR01413">
    <property type="entry name" value="Dyp_perox_fam"/>
    <property type="match status" value="1"/>
</dbReference>